<feature type="domain" description="T6SS Phospholipase effector Tle1-like catalytic" evidence="1">
    <location>
        <begin position="280"/>
        <end position="395"/>
    </location>
</feature>
<dbReference type="EMBL" id="FXAG01000006">
    <property type="protein sequence ID" value="SMF12684.1"/>
    <property type="molecule type" value="Genomic_DNA"/>
</dbReference>
<dbReference type="PANTHER" id="PTHR33840">
    <property type="match status" value="1"/>
</dbReference>
<dbReference type="Proteomes" id="UP000192920">
    <property type="component" value="Unassembled WGS sequence"/>
</dbReference>
<proteinExistence type="predicted"/>
<dbReference type="RefSeq" id="WP_234985908.1">
    <property type="nucleotide sequence ID" value="NZ_FXAG01000006.1"/>
</dbReference>
<protein>
    <submittedName>
        <fullName evidence="2">Uncharacterized alpha/beta hydrolase domain</fullName>
    </submittedName>
</protein>
<evidence type="ECO:0000259" key="1">
    <source>
        <dbReference type="Pfam" id="PF09994"/>
    </source>
</evidence>
<dbReference type="STRING" id="1123014.SAMN02745746_01439"/>
<gene>
    <name evidence="2" type="ORF">SAMN02745746_01439</name>
</gene>
<accession>A0A1Y6BI83</accession>
<dbReference type="GO" id="GO:0016787">
    <property type="term" value="F:hydrolase activity"/>
    <property type="evidence" value="ECO:0007669"/>
    <property type="project" value="UniProtKB-KW"/>
</dbReference>
<name>A0A1Y6BI83_9NEIS</name>
<keyword evidence="3" id="KW-1185">Reference proteome</keyword>
<dbReference type="PANTHER" id="PTHR33840:SF1">
    <property type="entry name" value="TLE1 PHOSPHOLIPASE DOMAIN-CONTAINING PROTEIN"/>
    <property type="match status" value="1"/>
</dbReference>
<dbReference type="InterPro" id="IPR018712">
    <property type="entry name" value="Tle1-like_cat"/>
</dbReference>
<sequence>MTRFCPDISNGAINPCDFRSFFSDDERVDLQKYEARELPPVANPAASCTFNLFFGFFFDGTRNNYNLCKQNEGYSNVARLYDCYPGQVVQGVIGGDESWSEYPHFYKVYVPGVGSPFEQVNDKNDSSLGAAAAKYGHERIVWGLMQALNNVHRYFLGAELFPKEKILAMSRKLVLTGWHLKKERWLTRREIEQGQQSSYEVLREALGELHKVLQPFMCPQGDEPANWGKGKVGRIHVSVFGFSRGATKARSFLNWLRKLCQLDAEILKCSSEFTLAGFPVDFDFLGLFDTVASVGLASSSLLFDGHAEWADAEVSLRVPSGVKCVHLVAGHEIRRSFPLDSIQVGGSLGDGCEEIMFPGVHSDIGGGYLPKEQGRGVDPKGVDMLSRLPLGVMYRKARLAGVPLKAEKLRPAVQYRMAADPQVISRFNAYLETLTVRQGEYKALMQAMYLPYLAWRLSWADRDNRDRLRARFDNLGGISTADMNDLLGGNLKFIEHLGYYRRWANEEMVRVGREQMRRYNPPTLDGDMLRNWETLKKALPCLHDSQKPYVLPEAASWLFQYLLHDSYAWFRLTGKEEQEMLVELERLSQKPADRLSKAEQEWVARYKETKAAGRAEVPEITTDGQEWFFVGGGYLHLRRVYAGADDVRLAKNAPQGEDSTVAA</sequence>
<evidence type="ECO:0000313" key="3">
    <source>
        <dbReference type="Proteomes" id="UP000192920"/>
    </source>
</evidence>
<dbReference type="AlphaFoldDB" id="A0A1Y6BI83"/>
<dbReference type="Pfam" id="PF09994">
    <property type="entry name" value="T6SS_Tle1-like_cat"/>
    <property type="match status" value="1"/>
</dbReference>
<keyword evidence="2" id="KW-0378">Hydrolase</keyword>
<reference evidence="3" key="1">
    <citation type="submission" date="2017-04" db="EMBL/GenBank/DDBJ databases">
        <authorList>
            <person name="Varghese N."/>
            <person name="Submissions S."/>
        </authorList>
    </citation>
    <scope>NUCLEOTIDE SEQUENCE [LARGE SCALE GENOMIC DNA]</scope>
    <source>
        <strain evidence="3">DSM 22618</strain>
    </source>
</reference>
<organism evidence="2 3">
    <name type="scientific">Pseudogulbenkiania subflava DSM 22618</name>
    <dbReference type="NCBI Taxonomy" id="1123014"/>
    <lineage>
        <taxon>Bacteria</taxon>
        <taxon>Pseudomonadati</taxon>
        <taxon>Pseudomonadota</taxon>
        <taxon>Betaproteobacteria</taxon>
        <taxon>Neisseriales</taxon>
        <taxon>Chromobacteriaceae</taxon>
        <taxon>Pseudogulbenkiania</taxon>
    </lineage>
</organism>
<evidence type="ECO:0000313" key="2">
    <source>
        <dbReference type="EMBL" id="SMF12684.1"/>
    </source>
</evidence>